<feature type="transmembrane region" description="Helical" evidence="1">
    <location>
        <begin position="256"/>
        <end position="281"/>
    </location>
</feature>
<feature type="transmembrane region" description="Helical" evidence="1">
    <location>
        <begin position="173"/>
        <end position="194"/>
    </location>
</feature>
<evidence type="ECO:0000313" key="3">
    <source>
        <dbReference type="Proteomes" id="UP000199300"/>
    </source>
</evidence>
<name>A0A1H8RCQ1_9BACI</name>
<organism evidence="2 3">
    <name type="scientific">Amphibacillus marinus</name>
    <dbReference type="NCBI Taxonomy" id="872970"/>
    <lineage>
        <taxon>Bacteria</taxon>
        <taxon>Bacillati</taxon>
        <taxon>Bacillota</taxon>
        <taxon>Bacilli</taxon>
        <taxon>Bacillales</taxon>
        <taxon>Bacillaceae</taxon>
        <taxon>Amphibacillus</taxon>
    </lineage>
</organism>
<feature type="transmembrane region" description="Helical" evidence="1">
    <location>
        <begin position="29"/>
        <end position="47"/>
    </location>
</feature>
<evidence type="ECO:0000313" key="2">
    <source>
        <dbReference type="EMBL" id="SEO64235.1"/>
    </source>
</evidence>
<dbReference type="PANTHER" id="PTHR33133">
    <property type="entry name" value="OS08G0107100 PROTEIN-RELATED"/>
    <property type="match status" value="1"/>
</dbReference>
<keyword evidence="1" id="KW-0812">Transmembrane</keyword>
<feature type="transmembrane region" description="Helical" evidence="1">
    <location>
        <begin position="134"/>
        <end position="167"/>
    </location>
</feature>
<evidence type="ECO:0000256" key="1">
    <source>
        <dbReference type="SAM" id="Phobius"/>
    </source>
</evidence>
<feature type="transmembrane region" description="Helical" evidence="1">
    <location>
        <begin position="227"/>
        <end position="250"/>
    </location>
</feature>
<proteinExistence type="predicted"/>
<dbReference type="PANTHER" id="PTHR33133:SF1">
    <property type="entry name" value="EXPRESSED PROTEIN-RELATED"/>
    <property type="match status" value="1"/>
</dbReference>
<dbReference type="AlphaFoldDB" id="A0A1H8RCQ1"/>
<accession>A0A1H8RCQ1</accession>
<dbReference type="Proteomes" id="UP000199300">
    <property type="component" value="Unassembled WGS sequence"/>
</dbReference>
<dbReference type="STRING" id="872970.SAMN04488134_11044"/>
<sequence length="305" mass="34504">MERIFSRPKRFGEILDLTFQVIRKHFKELFSLLFLFTLPIIVIQALAQLSSGRGFITDVPLADSFIDQIFIAIDTLEFEQIISPGEIISSSFIILFEILIVPVSFASIILLVKKVKDNENIQVKEIIKQAFSRYGALVGSSFVYSLIAIVLITLSIFIITFISIFVIEANPFVGLGLFFILLIGLIFMLGLLLVRWSMYLAVSLFKRVAPGITESFRITSGRAWMTFWLFLTLFIITGFIENSFGFIAIFTGQSVLYTLILNLVSIFARMILAVGYAVIYFDLEVRHSANDIKGMIDDYHNPSEA</sequence>
<gene>
    <name evidence="2" type="ORF">SAMN04488134_11044</name>
</gene>
<dbReference type="OrthoDB" id="2375893at2"/>
<keyword evidence="1" id="KW-1133">Transmembrane helix</keyword>
<keyword evidence="3" id="KW-1185">Reference proteome</keyword>
<reference evidence="2 3" key="1">
    <citation type="submission" date="2016-10" db="EMBL/GenBank/DDBJ databases">
        <authorList>
            <person name="de Groot N.N."/>
        </authorList>
    </citation>
    <scope>NUCLEOTIDE SEQUENCE [LARGE SCALE GENOMIC DNA]</scope>
    <source>
        <strain evidence="2 3">CGMCC 1.10434</strain>
    </source>
</reference>
<feature type="transmembrane region" description="Helical" evidence="1">
    <location>
        <begin position="92"/>
        <end position="113"/>
    </location>
</feature>
<evidence type="ECO:0008006" key="4">
    <source>
        <dbReference type="Google" id="ProtNLM"/>
    </source>
</evidence>
<keyword evidence="1" id="KW-0472">Membrane</keyword>
<dbReference type="EMBL" id="FODJ01000010">
    <property type="protein sequence ID" value="SEO64235.1"/>
    <property type="molecule type" value="Genomic_DNA"/>
</dbReference>
<dbReference type="RefSeq" id="WP_091499129.1">
    <property type="nucleotide sequence ID" value="NZ_FODJ01000010.1"/>
</dbReference>
<protein>
    <recommendedName>
        <fullName evidence="4">Membrane domain of glycerophosphoryl diester phosphodiesterase</fullName>
    </recommendedName>
</protein>